<protein>
    <recommendedName>
        <fullName evidence="2">F-box domain-containing protein</fullName>
    </recommendedName>
</protein>
<dbReference type="OrthoDB" id="542881at2759"/>
<dbReference type="SMART" id="SM00256">
    <property type="entry name" value="FBOX"/>
    <property type="match status" value="1"/>
</dbReference>
<dbReference type="SUPFAM" id="SSF81383">
    <property type="entry name" value="F-box domain"/>
    <property type="match status" value="1"/>
</dbReference>
<dbReference type="PANTHER" id="PTHR47744">
    <property type="entry name" value="OS05G0526300 PROTEIN"/>
    <property type="match status" value="1"/>
</dbReference>
<gene>
    <name evidence="3" type="ORF">D9Q98_010553</name>
</gene>
<feature type="compositionally biased region" description="Low complexity" evidence="1">
    <location>
        <begin position="290"/>
        <end position="309"/>
    </location>
</feature>
<evidence type="ECO:0000259" key="2">
    <source>
        <dbReference type="PROSITE" id="PS50181"/>
    </source>
</evidence>
<keyword evidence="4" id="KW-1185">Reference proteome</keyword>
<evidence type="ECO:0000313" key="4">
    <source>
        <dbReference type="Proteomes" id="UP001055712"/>
    </source>
</evidence>
<sequence length="330" mass="36181">MPRRQVVSPPSSETDSDRSNEQHTVPETLYNSLQLADALQRVQDYATAANELAAIFSSKLFLRCSKPVQALVVQHTALAIGHCDARLQSRTALAALMAAAERHLPQARRKELARQYRQRGLWLHRGQHRLGSGSGPAGSDEDSDSERAEPATIHELPSDVRDHVLRYLDPISLACAACVSREWRDAASRDALWQRHCSRIKNPIAGSRPSRRTCLASSSSGNRASCRQQFAAEATHHLERLLQWRTNRVLAGRQLRWLEPGRDASMSVRHVGTSAVLAYLRCGGRRAIASSSSSSSSSDSSSDSSSGSDCESTGADAAPNLASRVRLWRL</sequence>
<feature type="region of interest" description="Disordered" evidence="1">
    <location>
        <begin position="127"/>
        <end position="154"/>
    </location>
</feature>
<dbReference type="AlphaFoldDB" id="A0A9D4TQR4"/>
<reference evidence="3" key="2">
    <citation type="submission" date="2020-11" db="EMBL/GenBank/DDBJ databases">
        <authorList>
            <person name="Cecchin M."/>
            <person name="Marcolungo L."/>
            <person name="Rossato M."/>
            <person name="Girolomoni L."/>
            <person name="Cosentino E."/>
            <person name="Cuine S."/>
            <person name="Li-Beisson Y."/>
            <person name="Delledonne M."/>
            <person name="Ballottari M."/>
        </authorList>
    </citation>
    <scope>NUCLEOTIDE SEQUENCE</scope>
    <source>
        <strain evidence="3">211/11P</strain>
        <tissue evidence="3">Whole cell</tissue>
    </source>
</reference>
<dbReference type="Pfam" id="PF12937">
    <property type="entry name" value="F-box-like"/>
    <property type="match status" value="1"/>
</dbReference>
<organism evidence="3 4">
    <name type="scientific">Chlorella vulgaris</name>
    <name type="common">Green alga</name>
    <dbReference type="NCBI Taxonomy" id="3077"/>
    <lineage>
        <taxon>Eukaryota</taxon>
        <taxon>Viridiplantae</taxon>
        <taxon>Chlorophyta</taxon>
        <taxon>core chlorophytes</taxon>
        <taxon>Trebouxiophyceae</taxon>
        <taxon>Chlorellales</taxon>
        <taxon>Chlorellaceae</taxon>
        <taxon>Chlorella clade</taxon>
        <taxon>Chlorella</taxon>
    </lineage>
</organism>
<feature type="domain" description="F-box" evidence="2">
    <location>
        <begin position="150"/>
        <end position="196"/>
    </location>
</feature>
<dbReference type="PROSITE" id="PS50181">
    <property type="entry name" value="FBOX"/>
    <property type="match status" value="1"/>
</dbReference>
<name>A0A9D4TQR4_CHLVU</name>
<feature type="region of interest" description="Disordered" evidence="1">
    <location>
        <begin position="1"/>
        <end position="23"/>
    </location>
</feature>
<dbReference type="InterPro" id="IPR001810">
    <property type="entry name" value="F-box_dom"/>
</dbReference>
<proteinExistence type="predicted"/>
<dbReference type="PANTHER" id="PTHR47744:SF1">
    <property type="entry name" value="OS05G0526300 PROTEIN"/>
    <property type="match status" value="1"/>
</dbReference>
<dbReference type="Proteomes" id="UP001055712">
    <property type="component" value="Unassembled WGS sequence"/>
</dbReference>
<evidence type="ECO:0000313" key="3">
    <source>
        <dbReference type="EMBL" id="KAI3431800.1"/>
    </source>
</evidence>
<dbReference type="EMBL" id="SIDB01000006">
    <property type="protein sequence ID" value="KAI3431800.1"/>
    <property type="molecule type" value="Genomic_DNA"/>
</dbReference>
<reference evidence="3" key="1">
    <citation type="journal article" date="2019" name="Plant J.">
        <title>Chlorella vulgaris genome assembly and annotation reveals the molecular basis for metabolic acclimation to high light conditions.</title>
        <authorList>
            <person name="Cecchin M."/>
            <person name="Marcolungo L."/>
            <person name="Rossato M."/>
            <person name="Girolomoni L."/>
            <person name="Cosentino E."/>
            <person name="Cuine S."/>
            <person name="Li-Beisson Y."/>
            <person name="Delledonne M."/>
            <person name="Ballottari M."/>
        </authorList>
    </citation>
    <scope>NUCLEOTIDE SEQUENCE</scope>
    <source>
        <strain evidence="3">211/11P</strain>
    </source>
</reference>
<feature type="region of interest" description="Disordered" evidence="1">
    <location>
        <begin position="288"/>
        <end position="317"/>
    </location>
</feature>
<dbReference type="Pfam" id="PF24104">
    <property type="entry name" value="At5g52880_ARM"/>
    <property type="match status" value="1"/>
</dbReference>
<evidence type="ECO:0000256" key="1">
    <source>
        <dbReference type="SAM" id="MobiDB-lite"/>
    </source>
</evidence>
<dbReference type="Gene3D" id="1.20.1280.50">
    <property type="match status" value="1"/>
</dbReference>
<dbReference type="InterPro" id="IPR057039">
    <property type="entry name" value="At5g52880_ARM"/>
</dbReference>
<accession>A0A9D4TQR4</accession>
<comment type="caution">
    <text evidence="3">The sequence shown here is derived from an EMBL/GenBank/DDBJ whole genome shotgun (WGS) entry which is preliminary data.</text>
</comment>
<dbReference type="InterPro" id="IPR036047">
    <property type="entry name" value="F-box-like_dom_sf"/>
</dbReference>